<gene>
    <name evidence="3" type="ORF">E4U43_004454</name>
</gene>
<evidence type="ECO:0000256" key="1">
    <source>
        <dbReference type="SAM" id="MobiDB-lite"/>
    </source>
</evidence>
<dbReference type="Proteomes" id="UP000748025">
    <property type="component" value="Unassembled WGS sequence"/>
</dbReference>
<evidence type="ECO:0000259" key="2">
    <source>
        <dbReference type="PROSITE" id="PS50127"/>
    </source>
</evidence>
<dbReference type="InterPro" id="IPR000608">
    <property type="entry name" value="UBC"/>
</dbReference>
<feature type="compositionally biased region" description="Low complexity" evidence="1">
    <location>
        <begin position="8"/>
        <end position="22"/>
    </location>
</feature>
<dbReference type="AlphaFoldDB" id="A0A9P7N3E0"/>
<dbReference type="OrthoDB" id="9973183at2759"/>
<proteinExistence type="predicted"/>
<dbReference type="PROSITE" id="PS50127">
    <property type="entry name" value="UBC_2"/>
    <property type="match status" value="1"/>
</dbReference>
<feature type="non-terminal residue" evidence="3">
    <location>
        <position position="66"/>
    </location>
</feature>
<protein>
    <recommendedName>
        <fullName evidence="2">UBC core domain-containing protein</fullName>
    </recommendedName>
</protein>
<organism evidence="3 4">
    <name type="scientific">Claviceps pusilla</name>
    <dbReference type="NCBI Taxonomy" id="123648"/>
    <lineage>
        <taxon>Eukaryota</taxon>
        <taxon>Fungi</taxon>
        <taxon>Dikarya</taxon>
        <taxon>Ascomycota</taxon>
        <taxon>Pezizomycotina</taxon>
        <taxon>Sordariomycetes</taxon>
        <taxon>Hypocreomycetidae</taxon>
        <taxon>Hypocreales</taxon>
        <taxon>Clavicipitaceae</taxon>
        <taxon>Claviceps</taxon>
    </lineage>
</organism>
<feature type="domain" description="UBC core" evidence="2">
    <location>
        <begin position="22"/>
        <end position="66"/>
    </location>
</feature>
<sequence length="66" mass="7113">MPRDKSPTRASASGSGSGSSKTATKRLLKEMDSWRKEQQLERGIERLGPVGEGDLLRWEAVVNGGG</sequence>
<feature type="region of interest" description="Disordered" evidence="1">
    <location>
        <begin position="1"/>
        <end position="27"/>
    </location>
</feature>
<keyword evidence="4" id="KW-1185">Reference proteome</keyword>
<accession>A0A9P7N3E0</accession>
<evidence type="ECO:0000313" key="4">
    <source>
        <dbReference type="Proteomes" id="UP000748025"/>
    </source>
</evidence>
<name>A0A9P7N3E0_9HYPO</name>
<comment type="caution">
    <text evidence="3">The sequence shown here is derived from an EMBL/GenBank/DDBJ whole genome shotgun (WGS) entry which is preliminary data.</text>
</comment>
<dbReference type="EMBL" id="SRPW01002899">
    <property type="protein sequence ID" value="KAG5989678.1"/>
    <property type="molecule type" value="Genomic_DNA"/>
</dbReference>
<reference evidence="3" key="1">
    <citation type="journal article" date="2020" name="bioRxiv">
        <title>Whole genome comparisons of ergot fungi reveals the divergence and evolution of species within the genus Claviceps are the result of varying mechanisms driving genome evolution and host range expansion.</title>
        <authorList>
            <person name="Wyka S.A."/>
            <person name="Mondo S.J."/>
            <person name="Liu M."/>
            <person name="Dettman J."/>
            <person name="Nalam V."/>
            <person name="Broders K.D."/>
        </authorList>
    </citation>
    <scope>NUCLEOTIDE SEQUENCE</scope>
    <source>
        <strain evidence="3">CCC 602</strain>
    </source>
</reference>
<evidence type="ECO:0000313" key="3">
    <source>
        <dbReference type="EMBL" id="KAG5989678.1"/>
    </source>
</evidence>